<protein>
    <submittedName>
        <fullName evidence="2">Uncharacterized protein</fullName>
    </submittedName>
</protein>
<name>A0A9W8EE76_9FUNG</name>
<gene>
    <name evidence="2" type="ORF">H4R26_003861</name>
</gene>
<organism evidence="2 3">
    <name type="scientific">Coemansia thaxteri</name>
    <dbReference type="NCBI Taxonomy" id="2663907"/>
    <lineage>
        <taxon>Eukaryota</taxon>
        <taxon>Fungi</taxon>
        <taxon>Fungi incertae sedis</taxon>
        <taxon>Zoopagomycota</taxon>
        <taxon>Kickxellomycotina</taxon>
        <taxon>Kickxellomycetes</taxon>
        <taxon>Kickxellales</taxon>
        <taxon>Kickxellaceae</taxon>
        <taxon>Coemansia</taxon>
    </lineage>
</organism>
<proteinExistence type="predicted"/>
<sequence length="117" mass="12796">MDHYPHYTYSPQPMARRQSSQARPAAPATADVPHGRRQSAASCIRVVHVGPREAGIGGYAKFYRRSDIGLNIAGARDSGIGKTCVEKTEEPGGVSASMRRLSATFARRMPGRRRKTQ</sequence>
<dbReference type="Proteomes" id="UP001150907">
    <property type="component" value="Unassembled WGS sequence"/>
</dbReference>
<evidence type="ECO:0000256" key="1">
    <source>
        <dbReference type="SAM" id="MobiDB-lite"/>
    </source>
</evidence>
<accession>A0A9W8EE76</accession>
<evidence type="ECO:0000313" key="2">
    <source>
        <dbReference type="EMBL" id="KAJ2001949.1"/>
    </source>
</evidence>
<evidence type="ECO:0000313" key="3">
    <source>
        <dbReference type="Proteomes" id="UP001150907"/>
    </source>
</evidence>
<keyword evidence="3" id="KW-1185">Reference proteome</keyword>
<dbReference type="AlphaFoldDB" id="A0A9W8EE76"/>
<feature type="region of interest" description="Disordered" evidence="1">
    <location>
        <begin position="91"/>
        <end position="117"/>
    </location>
</feature>
<comment type="caution">
    <text evidence="2">The sequence shown here is derived from an EMBL/GenBank/DDBJ whole genome shotgun (WGS) entry which is preliminary data.</text>
</comment>
<feature type="compositionally biased region" description="Low complexity" evidence="1">
    <location>
        <begin position="15"/>
        <end position="28"/>
    </location>
</feature>
<feature type="region of interest" description="Disordered" evidence="1">
    <location>
        <begin position="1"/>
        <end position="38"/>
    </location>
</feature>
<reference evidence="2" key="1">
    <citation type="submission" date="2022-07" db="EMBL/GenBank/DDBJ databases">
        <title>Phylogenomic reconstructions and comparative analyses of Kickxellomycotina fungi.</title>
        <authorList>
            <person name="Reynolds N.K."/>
            <person name="Stajich J.E."/>
            <person name="Barry K."/>
            <person name="Grigoriev I.V."/>
            <person name="Crous P."/>
            <person name="Smith M.E."/>
        </authorList>
    </citation>
    <scope>NUCLEOTIDE SEQUENCE</scope>
    <source>
        <strain evidence="2">IMI 214461</strain>
    </source>
</reference>
<dbReference type="EMBL" id="JANBQF010000350">
    <property type="protein sequence ID" value="KAJ2001949.1"/>
    <property type="molecule type" value="Genomic_DNA"/>
</dbReference>